<evidence type="ECO:0000313" key="3">
    <source>
        <dbReference type="EMBL" id="GGH24573.1"/>
    </source>
</evidence>
<feature type="domain" description="DUF5681" evidence="2">
    <location>
        <begin position="3"/>
        <end position="63"/>
    </location>
</feature>
<accession>A0A917IA38</accession>
<reference evidence="3" key="1">
    <citation type="journal article" date="2014" name="Int. J. Syst. Evol. Microbiol.">
        <title>Complete genome sequence of Corynebacterium casei LMG S-19264T (=DSM 44701T), isolated from a smear-ripened cheese.</title>
        <authorList>
            <consortium name="US DOE Joint Genome Institute (JGI-PGF)"/>
            <person name="Walter F."/>
            <person name="Albersmeier A."/>
            <person name="Kalinowski J."/>
            <person name="Ruckert C."/>
        </authorList>
    </citation>
    <scope>NUCLEOTIDE SEQUENCE</scope>
    <source>
        <strain evidence="3">CGMCC 1.12214</strain>
    </source>
</reference>
<evidence type="ECO:0000256" key="1">
    <source>
        <dbReference type="SAM" id="MobiDB-lite"/>
    </source>
</evidence>
<dbReference type="Pfam" id="PF18932">
    <property type="entry name" value="DUF5681"/>
    <property type="match status" value="1"/>
</dbReference>
<reference evidence="3" key="2">
    <citation type="submission" date="2020-09" db="EMBL/GenBank/DDBJ databases">
        <authorList>
            <person name="Sun Q."/>
            <person name="Zhou Y."/>
        </authorList>
    </citation>
    <scope>NUCLEOTIDE SEQUENCE</scope>
    <source>
        <strain evidence="3">CGMCC 1.12214</strain>
    </source>
</reference>
<dbReference type="RefSeq" id="WP_188518635.1">
    <property type="nucleotide sequence ID" value="NZ_BMES01000002.1"/>
</dbReference>
<evidence type="ECO:0000259" key="2">
    <source>
        <dbReference type="Pfam" id="PF18932"/>
    </source>
</evidence>
<keyword evidence="4" id="KW-1185">Reference proteome</keyword>
<feature type="region of interest" description="Disordered" evidence="1">
    <location>
        <begin position="1"/>
        <end position="21"/>
    </location>
</feature>
<dbReference type="Proteomes" id="UP000603912">
    <property type="component" value="Unassembled WGS sequence"/>
</dbReference>
<gene>
    <name evidence="3" type="ORF">GCM10007036_31070</name>
</gene>
<evidence type="ECO:0000313" key="4">
    <source>
        <dbReference type="Proteomes" id="UP000603912"/>
    </source>
</evidence>
<organism evidence="3 4">
    <name type="scientific">Alsobacter metallidurans</name>
    <dbReference type="NCBI Taxonomy" id="340221"/>
    <lineage>
        <taxon>Bacteria</taxon>
        <taxon>Pseudomonadati</taxon>
        <taxon>Pseudomonadota</taxon>
        <taxon>Alphaproteobacteria</taxon>
        <taxon>Hyphomicrobiales</taxon>
        <taxon>Alsobacteraceae</taxon>
        <taxon>Alsobacter</taxon>
    </lineage>
</organism>
<name>A0A917IA38_9HYPH</name>
<sequence>MTGRFQKGQSGNPRGKQPGLRSELARKIDGLLEDEAEALISKAIDLAKAGDIGALRLCLERLAPVRKDRPVVFPIPEINSTADVVKASAALLQAVASGELTPSEAAELGKLVEAHVRAIEVTEIQDRLVRLEDMGMGGKR</sequence>
<comment type="caution">
    <text evidence="3">The sequence shown here is derived from an EMBL/GenBank/DDBJ whole genome shotgun (WGS) entry which is preliminary data.</text>
</comment>
<dbReference type="EMBL" id="BMES01000002">
    <property type="protein sequence ID" value="GGH24573.1"/>
    <property type="molecule type" value="Genomic_DNA"/>
</dbReference>
<dbReference type="InterPro" id="IPR043736">
    <property type="entry name" value="DUF5681"/>
</dbReference>
<protein>
    <recommendedName>
        <fullName evidence="2">DUF5681 domain-containing protein</fullName>
    </recommendedName>
</protein>
<dbReference type="AlphaFoldDB" id="A0A917IA38"/>
<proteinExistence type="predicted"/>